<evidence type="ECO:0000313" key="2">
    <source>
        <dbReference type="Proteomes" id="UP001064048"/>
    </source>
</evidence>
<feature type="non-terminal residue" evidence="1">
    <location>
        <position position="124"/>
    </location>
</feature>
<proteinExistence type="predicted"/>
<accession>A0ACC0K3A5</accession>
<organism evidence="1 2">
    <name type="scientific">Choristoneura fumiferana</name>
    <name type="common">Spruce budworm moth</name>
    <name type="synonym">Archips fumiferana</name>
    <dbReference type="NCBI Taxonomy" id="7141"/>
    <lineage>
        <taxon>Eukaryota</taxon>
        <taxon>Metazoa</taxon>
        <taxon>Ecdysozoa</taxon>
        <taxon>Arthropoda</taxon>
        <taxon>Hexapoda</taxon>
        <taxon>Insecta</taxon>
        <taxon>Pterygota</taxon>
        <taxon>Neoptera</taxon>
        <taxon>Endopterygota</taxon>
        <taxon>Lepidoptera</taxon>
        <taxon>Glossata</taxon>
        <taxon>Ditrysia</taxon>
        <taxon>Tortricoidea</taxon>
        <taxon>Tortricidae</taxon>
        <taxon>Tortricinae</taxon>
        <taxon>Choristoneura</taxon>
    </lineage>
</organism>
<evidence type="ECO:0000313" key="1">
    <source>
        <dbReference type="EMBL" id="KAI8430878.1"/>
    </source>
</evidence>
<keyword evidence="2" id="KW-1185">Reference proteome</keyword>
<name>A0ACC0K3A5_CHOFU</name>
<comment type="caution">
    <text evidence="1">The sequence shown here is derived from an EMBL/GenBank/DDBJ whole genome shotgun (WGS) entry which is preliminary data.</text>
</comment>
<gene>
    <name evidence="1" type="ORF">MSG28_001011</name>
</gene>
<dbReference type="EMBL" id="CM046131">
    <property type="protein sequence ID" value="KAI8430878.1"/>
    <property type="molecule type" value="Genomic_DNA"/>
</dbReference>
<protein>
    <submittedName>
        <fullName evidence="1">Uncharacterized protein</fullName>
    </submittedName>
</protein>
<dbReference type="Proteomes" id="UP001064048">
    <property type="component" value="Chromosome Z"/>
</dbReference>
<reference evidence="1 2" key="1">
    <citation type="journal article" date="2022" name="Genome Biol. Evol.">
        <title>The Spruce Budworm Genome: Reconstructing the Evolutionary History of Antifreeze Proteins.</title>
        <authorList>
            <person name="Beliveau C."/>
            <person name="Gagne P."/>
            <person name="Picq S."/>
            <person name="Vernygora O."/>
            <person name="Keeling C.I."/>
            <person name="Pinkney K."/>
            <person name="Doucet D."/>
            <person name="Wen F."/>
            <person name="Johnston J.S."/>
            <person name="Maaroufi H."/>
            <person name="Boyle B."/>
            <person name="Laroche J."/>
            <person name="Dewar K."/>
            <person name="Juretic N."/>
            <person name="Blackburn G."/>
            <person name="Nisole A."/>
            <person name="Brunet B."/>
            <person name="Brandao M."/>
            <person name="Lumley L."/>
            <person name="Duan J."/>
            <person name="Quan G."/>
            <person name="Lucarotti C.J."/>
            <person name="Roe A.D."/>
            <person name="Sperling F.A.H."/>
            <person name="Levesque R.C."/>
            <person name="Cusson M."/>
        </authorList>
    </citation>
    <scope>NUCLEOTIDE SEQUENCE [LARGE SCALE GENOMIC DNA]</scope>
    <source>
        <strain evidence="1">Glfc:IPQL:Cfum</strain>
    </source>
</reference>
<sequence length="124" mass="13471">MGQTGAGARAPALRQSVSEPQLVAMRPRALPALPSLNRLPPGLRTAAQAVFILAFLDFLVALHLPHRAQIGIACQEPKSQLCMVWPRNNADTTEAAQKLHRVPPQYVCGLSDLKAMQSNQNEIL</sequence>